<gene>
    <name evidence="2" type="ORF">SAMN04488053_101207</name>
</gene>
<comment type="similarity">
    <text evidence="1">Belongs to the UPF0637 family.</text>
</comment>
<evidence type="ECO:0000256" key="1">
    <source>
        <dbReference type="HAMAP-Rule" id="MF_01851"/>
    </source>
</evidence>
<dbReference type="Proteomes" id="UP000198778">
    <property type="component" value="Unassembled WGS sequence"/>
</dbReference>
<dbReference type="EMBL" id="FNIL01000001">
    <property type="protein sequence ID" value="SDN23703.1"/>
    <property type="molecule type" value="Genomic_DNA"/>
</dbReference>
<dbReference type="AlphaFoldDB" id="A0A1G9ZSR6"/>
<dbReference type="InterPro" id="IPR009403">
    <property type="entry name" value="UPF0637"/>
</dbReference>
<dbReference type="Gene3D" id="3.30.930.20">
    <property type="entry name" value="Protein of unknown function DUF1054"/>
    <property type="match status" value="1"/>
</dbReference>
<protein>
    <recommendedName>
        <fullName evidence="1">UPF0637 protein SAMN04488053_101207</fullName>
    </recommendedName>
</protein>
<evidence type="ECO:0000313" key="2">
    <source>
        <dbReference type="EMBL" id="SDN23703.1"/>
    </source>
</evidence>
<dbReference type="HAMAP" id="MF_01851">
    <property type="entry name" value="UPF0637"/>
    <property type="match status" value="1"/>
</dbReference>
<evidence type="ECO:0000313" key="3">
    <source>
        <dbReference type="Proteomes" id="UP000198778"/>
    </source>
</evidence>
<organism evidence="2 3">
    <name type="scientific">Alkalicoccus daliensis</name>
    <dbReference type="NCBI Taxonomy" id="745820"/>
    <lineage>
        <taxon>Bacteria</taxon>
        <taxon>Bacillati</taxon>
        <taxon>Bacillota</taxon>
        <taxon>Bacilli</taxon>
        <taxon>Bacillales</taxon>
        <taxon>Bacillaceae</taxon>
        <taxon>Alkalicoccus</taxon>
    </lineage>
</organism>
<accession>A0A1G9ZSR6</accession>
<dbReference type="SUPFAM" id="SSF142913">
    <property type="entry name" value="YktB/PF0168-like"/>
    <property type="match status" value="1"/>
</dbReference>
<dbReference type="OrthoDB" id="9812818at2"/>
<dbReference type="Pfam" id="PF06335">
    <property type="entry name" value="DUF1054"/>
    <property type="match status" value="1"/>
</dbReference>
<proteinExistence type="inferred from homology"/>
<dbReference type="RefSeq" id="WP_090839705.1">
    <property type="nucleotide sequence ID" value="NZ_FNIL01000001.1"/>
</dbReference>
<name>A0A1G9ZSR6_9BACI</name>
<reference evidence="3" key="1">
    <citation type="submission" date="2016-10" db="EMBL/GenBank/DDBJ databases">
        <authorList>
            <person name="Varghese N."/>
            <person name="Submissions S."/>
        </authorList>
    </citation>
    <scope>NUCLEOTIDE SEQUENCE [LARGE SCALE GENOMIC DNA]</scope>
    <source>
        <strain evidence="3">CGMCC 1.10369</strain>
    </source>
</reference>
<dbReference type="STRING" id="745820.SAMN04488053_101207"/>
<keyword evidence="3" id="KW-1185">Reference proteome</keyword>
<dbReference type="PIRSF" id="PIRSF021332">
    <property type="entry name" value="DUF1054"/>
    <property type="match status" value="1"/>
</dbReference>
<sequence length="214" mass="24905">MSFHGFDQKDFDVFAVEGLDERMHELKKTIRPKLETLGEYFKTFLSEKTNDEMYYHVAKHARRKVNPPKDTWVAFCNNNRGYKKLPHFQIGMFGSHLFIWFAVIYESPVKNELSADFLNNIEDIEQTIPDSFVWSIDHTKPDTISHKDVTRSELQGMLERLGNIKKAELLCGKTIDADDPLLQDGEALLKEIEATFNTLLPLYNRSIKLYEQTV</sequence>
<dbReference type="InterPro" id="IPR053707">
    <property type="entry name" value="UPF0637_domain_sf"/>
</dbReference>